<dbReference type="EMBL" id="ON456347">
    <property type="protein sequence ID" value="UTN92999.1"/>
    <property type="molecule type" value="Genomic_DNA"/>
</dbReference>
<gene>
    <name evidence="1" type="primary">34</name>
    <name evidence="1" type="ORF">SEA_FINKLE_34</name>
</gene>
<sequence>MVRTQRAERGARDGERCSDPEPGRFDLRLLRHSLLHRMWRTGNMKVVCGVREHHPRPKAQAASGVHHPLGITSVLFGSAGYYYNRGCAHTRLMLTRPVDRSLFSGYDQGKWQDRARACRHRSGVSPSCQIGATGAE</sequence>
<accession>A0A9E7NKP2</accession>
<reference evidence="1" key="1">
    <citation type="submission" date="2022-05" db="EMBL/GenBank/DDBJ databases">
        <authorList>
            <person name="Ashby S."/>
            <person name="Bressette G."/>
            <person name="Brown S."/>
            <person name="Charles S."/>
            <person name="Neely M.N."/>
            <person name="Molloy S.D."/>
            <person name="Garlena R.A."/>
            <person name="Russell D.A."/>
            <person name="Jacobs-Sera D."/>
            <person name="Hatfull G.F."/>
        </authorList>
    </citation>
    <scope>NUCLEOTIDE SEQUENCE</scope>
</reference>
<protein>
    <submittedName>
        <fullName evidence="1">Uncharacterized protein</fullName>
    </submittedName>
</protein>
<organism evidence="1 2">
    <name type="scientific">Gordonia phage Finkle</name>
    <dbReference type="NCBI Taxonomy" id="2926099"/>
    <lineage>
        <taxon>Viruses</taxon>
        <taxon>Duplodnaviria</taxon>
        <taxon>Heunggongvirae</taxon>
        <taxon>Uroviricota</taxon>
        <taxon>Caudoviricetes</taxon>
        <taxon>Finkelvirus</taxon>
        <taxon>Finkelvirus finkel</taxon>
    </lineage>
</organism>
<keyword evidence="2" id="KW-1185">Reference proteome</keyword>
<dbReference type="GeneID" id="80018936"/>
<proteinExistence type="predicted"/>
<dbReference type="RefSeq" id="YP_010754347.1">
    <property type="nucleotide sequence ID" value="NC_073459.1"/>
</dbReference>
<dbReference type="KEGG" id="vg:80018936"/>
<evidence type="ECO:0000313" key="2">
    <source>
        <dbReference type="Proteomes" id="UP001060355"/>
    </source>
</evidence>
<name>A0A9E7NKP2_9CAUD</name>
<dbReference type="Proteomes" id="UP001060355">
    <property type="component" value="Segment"/>
</dbReference>
<evidence type="ECO:0000313" key="1">
    <source>
        <dbReference type="EMBL" id="UTN92999.1"/>
    </source>
</evidence>